<name>A0A5B8M0M7_9MICO</name>
<dbReference type="PROSITE" id="PS51257">
    <property type="entry name" value="PROKAR_LIPOPROTEIN"/>
    <property type="match status" value="1"/>
</dbReference>
<dbReference type="EMBL" id="CP042305">
    <property type="protein sequence ID" value="QDZ14378.1"/>
    <property type="molecule type" value="Genomic_DNA"/>
</dbReference>
<proteinExistence type="predicted"/>
<protein>
    <submittedName>
        <fullName evidence="1">Uncharacterized protein</fullName>
    </submittedName>
</protein>
<dbReference type="OrthoDB" id="4979099at2"/>
<dbReference type="KEGG" id="huw:FPZ11_06025"/>
<evidence type="ECO:0000313" key="2">
    <source>
        <dbReference type="Proteomes" id="UP000320216"/>
    </source>
</evidence>
<keyword evidence="2" id="KW-1185">Reference proteome</keyword>
<reference evidence="1 2" key="1">
    <citation type="submission" date="2019-07" db="EMBL/GenBank/DDBJ databases">
        <title>Full genome sequence of Humibacter sp. WJ7-1.</title>
        <authorList>
            <person name="Im W.-T."/>
        </authorList>
    </citation>
    <scope>NUCLEOTIDE SEQUENCE [LARGE SCALE GENOMIC DNA]</scope>
    <source>
        <strain evidence="1 2">WJ7-1</strain>
    </source>
</reference>
<accession>A0A5B8M0M7</accession>
<dbReference type="RefSeq" id="WP_146319216.1">
    <property type="nucleotide sequence ID" value="NZ_CP042305.1"/>
</dbReference>
<gene>
    <name evidence="1" type="ORF">FPZ11_06025</name>
</gene>
<dbReference type="AlphaFoldDB" id="A0A5B8M0M7"/>
<sequence>MPRSRRALVALPLAAVLAFGTVGALSGCSLQGVVRDISHGHVDVARKTVPADFPTEVPLADGEVLYGATVGSSDGKLWNVTIRVHDPNALATIEDQLADAGFTRDQHDTAAKAGSAAYTKKPYSVLVVVARDGAREHVANYTVTEKK</sequence>
<evidence type="ECO:0000313" key="1">
    <source>
        <dbReference type="EMBL" id="QDZ14378.1"/>
    </source>
</evidence>
<dbReference type="Proteomes" id="UP000320216">
    <property type="component" value="Chromosome"/>
</dbReference>
<organism evidence="1 2">
    <name type="scientific">Humibacter ginsenosidimutans</name>
    <dbReference type="NCBI Taxonomy" id="2599293"/>
    <lineage>
        <taxon>Bacteria</taxon>
        <taxon>Bacillati</taxon>
        <taxon>Actinomycetota</taxon>
        <taxon>Actinomycetes</taxon>
        <taxon>Micrococcales</taxon>
        <taxon>Microbacteriaceae</taxon>
        <taxon>Humibacter</taxon>
    </lineage>
</organism>